<evidence type="ECO:0000259" key="6">
    <source>
        <dbReference type="PROSITE" id="PS50888"/>
    </source>
</evidence>
<feature type="domain" description="Protein kinase" evidence="5">
    <location>
        <begin position="108"/>
        <end position="397"/>
    </location>
</feature>
<dbReference type="GO" id="GO:0005524">
    <property type="term" value="F:ATP binding"/>
    <property type="evidence" value="ECO:0007669"/>
    <property type="project" value="InterPro"/>
</dbReference>
<dbReference type="InterPro" id="IPR000719">
    <property type="entry name" value="Prot_kinase_dom"/>
</dbReference>
<dbReference type="SMART" id="SM00220">
    <property type="entry name" value="S_TKc"/>
    <property type="match status" value="1"/>
</dbReference>
<dbReference type="InterPro" id="IPR011009">
    <property type="entry name" value="Kinase-like_dom_sf"/>
</dbReference>
<feature type="compositionally biased region" description="Polar residues" evidence="4">
    <location>
        <begin position="159"/>
        <end position="175"/>
    </location>
</feature>
<evidence type="ECO:0000259" key="5">
    <source>
        <dbReference type="PROSITE" id="PS50011"/>
    </source>
</evidence>
<evidence type="ECO:0008006" key="9">
    <source>
        <dbReference type="Google" id="ProtNLM"/>
    </source>
</evidence>
<gene>
    <name evidence="7" type="ORF">OPV22_015271</name>
</gene>
<name>A0AAV8R9H4_ENSVE</name>
<feature type="domain" description="BHLH" evidence="6">
    <location>
        <begin position="225"/>
        <end position="274"/>
    </location>
</feature>
<reference evidence="7 8" key="1">
    <citation type="submission" date="2022-12" db="EMBL/GenBank/DDBJ databases">
        <title>Chromosome-scale assembly of the Ensete ventricosum genome.</title>
        <authorList>
            <person name="Dussert Y."/>
            <person name="Stocks J."/>
            <person name="Wendawek A."/>
            <person name="Woldeyes F."/>
            <person name="Nichols R.A."/>
            <person name="Borrell J.S."/>
        </authorList>
    </citation>
    <scope>NUCLEOTIDE SEQUENCE [LARGE SCALE GENOMIC DNA]</scope>
    <source>
        <strain evidence="8">cv. Maze</strain>
        <tissue evidence="7">Seeds</tissue>
    </source>
</reference>
<dbReference type="GO" id="GO:0004672">
    <property type="term" value="F:protein kinase activity"/>
    <property type="evidence" value="ECO:0007669"/>
    <property type="project" value="InterPro"/>
</dbReference>
<sequence>MQRFSSLNSATDLMEPNTRQQNTPLMVFPTYINHCGCVVPRYATIMFPEIQARNAFEIASSINFSAIPMFVPPEFGGSMKRFPVLNQSWEQTGLDLSSSLHPYRTLNHANESVDVQGSNGTVHIGHEVEEMHEDSEEIDALLYSDSDDDDSREEEDASTGHSPIGPTTGSSSEVASSIFPVKRKRLDEDEPDDLLMDTATSGGHHGDNCGLDFKNKHRIEGGNLSCVREDQDRKRLKRERILETVSALRRIIPGGEGKDAATIIDEAICYVKSLKLKAKDLGYHHNMLQIQRFCQKLSGVAGSPAYVAPEVLLGDYSEKVDIWAAGILLHLLLVGWLPFNDGSLEAVFEAIKKTELDFTCGVWESISELARNLLSRMLTRDVSERITADEILNHPWILFYTNCPSEVMRRKSVRKNIKPIIDVERIAAAISSTLSTESSSSKSEEQDGCCFVDALAAAMSRVSISETKRTRLCTPVSPIQQQCSSNMESNLCTAF</sequence>
<dbReference type="Pfam" id="PF00069">
    <property type="entry name" value="Pkinase"/>
    <property type="match status" value="1"/>
</dbReference>
<organism evidence="7 8">
    <name type="scientific">Ensete ventricosum</name>
    <name type="common">Abyssinian banana</name>
    <name type="synonym">Musa ensete</name>
    <dbReference type="NCBI Taxonomy" id="4639"/>
    <lineage>
        <taxon>Eukaryota</taxon>
        <taxon>Viridiplantae</taxon>
        <taxon>Streptophyta</taxon>
        <taxon>Embryophyta</taxon>
        <taxon>Tracheophyta</taxon>
        <taxon>Spermatophyta</taxon>
        <taxon>Magnoliopsida</taxon>
        <taxon>Liliopsida</taxon>
        <taxon>Zingiberales</taxon>
        <taxon>Musaceae</taxon>
        <taxon>Ensete</taxon>
    </lineage>
</organism>
<accession>A0AAV8R9H4</accession>
<evidence type="ECO:0000256" key="3">
    <source>
        <dbReference type="ARBA" id="ARBA00023163"/>
    </source>
</evidence>
<dbReference type="AlphaFoldDB" id="A0AAV8R9H4"/>
<dbReference type="Proteomes" id="UP001222027">
    <property type="component" value="Unassembled WGS sequence"/>
</dbReference>
<dbReference type="SUPFAM" id="SSF47459">
    <property type="entry name" value="HLH, helix-loop-helix DNA-binding domain"/>
    <property type="match status" value="1"/>
</dbReference>
<proteinExistence type="inferred from homology"/>
<comment type="similarity">
    <text evidence="1">Belongs to the bHLH protein family.</text>
</comment>
<dbReference type="PANTHER" id="PTHR36066">
    <property type="entry name" value="TRANSCRIPTION FACTOR BHLH145"/>
    <property type="match status" value="1"/>
</dbReference>
<dbReference type="InterPro" id="IPR036638">
    <property type="entry name" value="HLH_DNA-bd_sf"/>
</dbReference>
<feature type="region of interest" description="Disordered" evidence="4">
    <location>
        <begin position="145"/>
        <end position="176"/>
    </location>
</feature>
<dbReference type="PROSITE" id="PS50888">
    <property type="entry name" value="BHLH"/>
    <property type="match status" value="1"/>
</dbReference>
<evidence type="ECO:0000313" key="7">
    <source>
        <dbReference type="EMBL" id="KAJ8493550.1"/>
    </source>
</evidence>
<dbReference type="InterPro" id="IPR011598">
    <property type="entry name" value="bHLH_dom"/>
</dbReference>
<evidence type="ECO:0000256" key="4">
    <source>
        <dbReference type="SAM" id="MobiDB-lite"/>
    </source>
</evidence>
<evidence type="ECO:0000256" key="2">
    <source>
        <dbReference type="ARBA" id="ARBA00023015"/>
    </source>
</evidence>
<evidence type="ECO:0000256" key="1">
    <source>
        <dbReference type="ARBA" id="ARBA00005510"/>
    </source>
</evidence>
<comment type="caution">
    <text evidence="7">The sequence shown here is derived from an EMBL/GenBank/DDBJ whole genome shotgun (WGS) entry which is preliminary data.</text>
</comment>
<keyword evidence="3" id="KW-0804">Transcription</keyword>
<dbReference type="Gene3D" id="1.10.510.10">
    <property type="entry name" value="Transferase(Phosphotransferase) domain 1"/>
    <property type="match status" value="1"/>
</dbReference>
<protein>
    <recommendedName>
        <fullName evidence="9">Protein kinase domain-containing protein</fullName>
    </recommendedName>
</protein>
<dbReference type="SUPFAM" id="SSF56112">
    <property type="entry name" value="Protein kinase-like (PK-like)"/>
    <property type="match status" value="1"/>
</dbReference>
<keyword evidence="8" id="KW-1185">Reference proteome</keyword>
<dbReference type="EMBL" id="JAQQAF010000004">
    <property type="protein sequence ID" value="KAJ8493550.1"/>
    <property type="molecule type" value="Genomic_DNA"/>
</dbReference>
<feature type="compositionally biased region" description="Acidic residues" evidence="4">
    <location>
        <begin position="145"/>
        <end position="157"/>
    </location>
</feature>
<evidence type="ECO:0000313" key="8">
    <source>
        <dbReference type="Proteomes" id="UP001222027"/>
    </source>
</evidence>
<dbReference type="InterPro" id="IPR037546">
    <property type="entry name" value="SAC51-like"/>
</dbReference>
<keyword evidence="2" id="KW-0805">Transcription regulation</keyword>
<dbReference type="GO" id="GO:0046983">
    <property type="term" value="F:protein dimerization activity"/>
    <property type="evidence" value="ECO:0007669"/>
    <property type="project" value="InterPro"/>
</dbReference>
<dbReference type="PANTHER" id="PTHR36066:SF2">
    <property type="entry name" value="TRANSCRIPTION FACTOR BHLH145"/>
    <property type="match status" value="1"/>
</dbReference>
<dbReference type="PROSITE" id="PS50011">
    <property type="entry name" value="PROTEIN_KINASE_DOM"/>
    <property type="match status" value="1"/>
</dbReference>